<feature type="non-terminal residue" evidence="1">
    <location>
        <position position="1"/>
    </location>
</feature>
<name>A0A392SKP1_9FABA</name>
<reference evidence="1 2" key="1">
    <citation type="journal article" date="2018" name="Front. Plant Sci.">
        <title>Red Clover (Trifolium pratense) and Zigzag Clover (T. medium) - A Picture of Genomic Similarities and Differences.</title>
        <authorList>
            <person name="Dluhosova J."/>
            <person name="Istvanek J."/>
            <person name="Nedelnik J."/>
            <person name="Repkova J."/>
        </authorList>
    </citation>
    <scope>NUCLEOTIDE SEQUENCE [LARGE SCALE GENOMIC DNA]</scope>
    <source>
        <strain evidence="2">cv. 10/8</strain>
        <tissue evidence="1">Leaf</tissue>
    </source>
</reference>
<proteinExistence type="predicted"/>
<sequence>KAAAAAAWTASASEAGFSFEVTIVAGAEITTFLVLKPSDDLEGSDSLLDDLF</sequence>
<evidence type="ECO:0000313" key="1">
    <source>
        <dbReference type="EMBL" id="MCI49433.1"/>
    </source>
</evidence>
<protein>
    <submittedName>
        <fullName evidence="1">Uncharacterized protein</fullName>
    </submittedName>
</protein>
<dbReference type="AlphaFoldDB" id="A0A392SKP1"/>
<dbReference type="EMBL" id="LXQA010401082">
    <property type="protein sequence ID" value="MCI49433.1"/>
    <property type="molecule type" value="Genomic_DNA"/>
</dbReference>
<organism evidence="1 2">
    <name type="scientific">Trifolium medium</name>
    <dbReference type="NCBI Taxonomy" id="97028"/>
    <lineage>
        <taxon>Eukaryota</taxon>
        <taxon>Viridiplantae</taxon>
        <taxon>Streptophyta</taxon>
        <taxon>Embryophyta</taxon>
        <taxon>Tracheophyta</taxon>
        <taxon>Spermatophyta</taxon>
        <taxon>Magnoliopsida</taxon>
        <taxon>eudicotyledons</taxon>
        <taxon>Gunneridae</taxon>
        <taxon>Pentapetalae</taxon>
        <taxon>rosids</taxon>
        <taxon>fabids</taxon>
        <taxon>Fabales</taxon>
        <taxon>Fabaceae</taxon>
        <taxon>Papilionoideae</taxon>
        <taxon>50 kb inversion clade</taxon>
        <taxon>NPAAA clade</taxon>
        <taxon>Hologalegina</taxon>
        <taxon>IRL clade</taxon>
        <taxon>Trifolieae</taxon>
        <taxon>Trifolium</taxon>
    </lineage>
</organism>
<evidence type="ECO:0000313" key="2">
    <source>
        <dbReference type="Proteomes" id="UP000265520"/>
    </source>
</evidence>
<accession>A0A392SKP1</accession>
<dbReference type="Proteomes" id="UP000265520">
    <property type="component" value="Unassembled WGS sequence"/>
</dbReference>
<keyword evidence="2" id="KW-1185">Reference proteome</keyword>
<comment type="caution">
    <text evidence="1">The sequence shown here is derived from an EMBL/GenBank/DDBJ whole genome shotgun (WGS) entry which is preliminary data.</text>
</comment>